<dbReference type="PANTHER" id="PTHR46056:SF12">
    <property type="entry name" value="LONG-CHAIN-ALCOHOL OXIDASE"/>
    <property type="match status" value="1"/>
</dbReference>
<keyword evidence="2" id="KW-0285">Flavoprotein</keyword>
<evidence type="ECO:0000256" key="3">
    <source>
        <dbReference type="ARBA" id="ARBA00022827"/>
    </source>
</evidence>
<keyword evidence="8" id="KW-1185">Reference proteome</keyword>
<evidence type="ECO:0000313" key="8">
    <source>
        <dbReference type="Proteomes" id="UP000595446"/>
    </source>
</evidence>
<dbReference type="GO" id="GO:0016614">
    <property type="term" value="F:oxidoreductase activity, acting on CH-OH group of donors"/>
    <property type="evidence" value="ECO:0007669"/>
    <property type="project" value="InterPro"/>
</dbReference>
<evidence type="ECO:0000313" key="7">
    <source>
        <dbReference type="EMBL" id="BCO36751.1"/>
    </source>
</evidence>
<dbReference type="SUPFAM" id="SSF54373">
    <property type="entry name" value="FAD-linked reductases, C-terminal domain"/>
    <property type="match status" value="1"/>
</dbReference>
<organism evidence="7 8">
    <name type="scientific">Mycobacterium heckeshornense</name>
    <dbReference type="NCBI Taxonomy" id="110505"/>
    <lineage>
        <taxon>Bacteria</taxon>
        <taxon>Bacillati</taxon>
        <taxon>Actinomycetota</taxon>
        <taxon>Actinomycetes</taxon>
        <taxon>Mycobacteriales</taxon>
        <taxon>Mycobacteriaceae</taxon>
        <taxon>Mycobacterium</taxon>
    </lineage>
</organism>
<evidence type="ECO:0000259" key="6">
    <source>
        <dbReference type="Pfam" id="PF05199"/>
    </source>
</evidence>
<sequence length="564" mass="61836">MGDFWRGLLKGALGPPGNDSRFLLDVHSRDLPGEATMRRYHDDDEVDLVVVGAGAGGSVLAQRLARAGWRVVILEAGPFWHPDEDWVSDEAGSHRLYWTQKRIIGGSDPIELGKNNSGRGVGGSMIHYAGYTPRFHPSDFETYSRDRVGADWPISYAELRPHYARLEQELPVAGQDWPWGDPHRYPFSPHPVSGAALKLWEGAIKLGIEMRVGPVGIVNGTFGNRPHCVYRGYCLQGCKVNAKASPFVTHLPDALAHGVEIRANCMAARIELDKRGNACGVVYFDEHSDHERLQRTKVVAVAGYSIETPRLLLNSTSSRFPNGLCNNNDQVGRYVMVQGATQSAGRWPDELRMYKAPPPEVSSEQFYETDPDRGFARGFSIQTVSPLPIAWAEHVLAAGHWGAALREYLRDYNHWATIGVLNELLPLPDNRVTLADETDQYGLPVARFDYSLCDNDKANMAYSTQVIANILDAAGAQDVLTIQRFAHLIGGARMGSDPDTSVVDANQRAWAVPNLFIADGSVCPTQGSANPALTIMALASRLAERLVRRDVTADAALSRASGCA</sequence>
<evidence type="ECO:0000256" key="1">
    <source>
        <dbReference type="ARBA" id="ARBA00010790"/>
    </source>
</evidence>
<keyword evidence="4" id="KW-0560">Oxidoreductase</keyword>
<dbReference type="RefSeq" id="WP_048891547.1">
    <property type="nucleotide sequence ID" value="NZ_AP024237.1"/>
</dbReference>
<keyword evidence="3" id="KW-0274">FAD</keyword>
<dbReference type="OrthoDB" id="9798604at2"/>
<dbReference type="STRING" id="110505.ACT16_11180"/>
<dbReference type="InterPro" id="IPR000172">
    <property type="entry name" value="GMC_OxRdtase_N"/>
</dbReference>
<dbReference type="Pfam" id="PF13450">
    <property type="entry name" value="NAD_binding_8"/>
    <property type="match status" value="1"/>
</dbReference>
<evidence type="ECO:0000256" key="2">
    <source>
        <dbReference type="ARBA" id="ARBA00022630"/>
    </source>
</evidence>
<dbReference type="Pfam" id="PF05199">
    <property type="entry name" value="GMC_oxred_C"/>
    <property type="match status" value="1"/>
</dbReference>
<name>A0A2G8B448_9MYCO</name>
<dbReference type="Pfam" id="PF00732">
    <property type="entry name" value="GMC_oxred_N"/>
    <property type="match status" value="1"/>
</dbReference>
<gene>
    <name evidence="7" type="ORF">MHEC_31840</name>
</gene>
<accession>A0A2G8B448</accession>
<protein>
    <submittedName>
        <fullName evidence="7">Glucose dehydrogenase</fullName>
    </submittedName>
</protein>
<evidence type="ECO:0000259" key="5">
    <source>
        <dbReference type="Pfam" id="PF00732"/>
    </source>
</evidence>
<dbReference type="InterPro" id="IPR007867">
    <property type="entry name" value="GMC_OxRtase_C"/>
</dbReference>
<feature type="domain" description="Glucose-methanol-choline oxidoreductase C-terminal" evidence="6">
    <location>
        <begin position="426"/>
        <end position="539"/>
    </location>
</feature>
<dbReference type="EMBL" id="AP024237">
    <property type="protein sequence ID" value="BCO36751.1"/>
    <property type="molecule type" value="Genomic_DNA"/>
</dbReference>
<dbReference type="GO" id="GO:0050660">
    <property type="term" value="F:flavin adenine dinucleotide binding"/>
    <property type="evidence" value="ECO:0007669"/>
    <property type="project" value="InterPro"/>
</dbReference>
<dbReference type="SUPFAM" id="SSF51905">
    <property type="entry name" value="FAD/NAD(P)-binding domain"/>
    <property type="match status" value="1"/>
</dbReference>
<comment type="similarity">
    <text evidence="1">Belongs to the GMC oxidoreductase family.</text>
</comment>
<feature type="domain" description="Glucose-methanol-choline oxidoreductase N-terminal" evidence="5">
    <location>
        <begin position="117"/>
        <end position="316"/>
    </location>
</feature>
<dbReference type="PANTHER" id="PTHR46056">
    <property type="entry name" value="LONG-CHAIN-ALCOHOL OXIDASE"/>
    <property type="match status" value="1"/>
</dbReference>
<evidence type="ECO:0000256" key="4">
    <source>
        <dbReference type="ARBA" id="ARBA00023002"/>
    </source>
</evidence>
<dbReference type="Gene3D" id="3.50.50.60">
    <property type="entry name" value="FAD/NAD(P)-binding domain"/>
    <property type="match status" value="2"/>
</dbReference>
<dbReference type="AlphaFoldDB" id="A0A2G8B448"/>
<proteinExistence type="inferred from homology"/>
<reference evidence="7 8" key="1">
    <citation type="submission" date="2020-12" db="EMBL/GenBank/DDBJ databases">
        <title>Complete genome sequence of Mycobacterium heckeshornense JCM 15655T, closely related to a pathogenic non-tuberculous mycobacterial species Mycobacterium xenopi.</title>
        <authorList>
            <person name="Yoshida M."/>
            <person name="Fukano H."/>
            <person name="Asakura T."/>
            <person name="Suzuki M."/>
            <person name="Hoshino Y."/>
        </authorList>
    </citation>
    <scope>NUCLEOTIDE SEQUENCE [LARGE SCALE GENOMIC DNA]</scope>
    <source>
        <strain evidence="7 8">JCM 15655</strain>
    </source>
</reference>
<dbReference type="Proteomes" id="UP000595446">
    <property type="component" value="Chromosome"/>
</dbReference>
<dbReference type="InterPro" id="IPR036188">
    <property type="entry name" value="FAD/NAD-bd_sf"/>
</dbReference>